<reference evidence="2" key="2">
    <citation type="journal article" date="2015" name="ISME J.">
        <title>A new class of marine Euryarchaeota group II from the Mediterranean deep chlorophyll maximum.</title>
        <authorList>
            <person name="Martin-Cuadrado A.B."/>
            <person name="Garcia-Heredia I."/>
            <person name="Molto A.G."/>
            <person name="Lopez-Ubeda R."/>
            <person name="Kimes N."/>
            <person name="Lopez-Garcia P."/>
            <person name="Moreira D."/>
            <person name="Rodriguez-Valera F."/>
        </authorList>
    </citation>
    <scope>NUCLEOTIDE SEQUENCE</scope>
</reference>
<accession>A0A1B1TBG6</accession>
<feature type="transmembrane region" description="Helical" evidence="1">
    <location>
        <begin position="350"/>
        <end position="372"/>
    </location>
</feature>
<keyword evidence="1" id="KW-0812">Transmembrane</keyword>
<evidence type="ECO:0000256" key="1">
    <source>
        <dbReference type="SAM" id="Phobius"/>
    </source>
</evidence>
<reference evidence="2" key="1">
    <citation type="submission" date="2014-11" db="EMBL/GenBank/DDBJ databases">
        <authorList>
            <person name="Zhu J."/>
            <person name="Qi W."/>
            <person name="Song R."/>
        </authorList>
    </citation>
    <scope>NUCLEOTIDE SEQUENCE</scope>
</reference>
<keyword evidence="1" id="KW-0472">Membrane</keyword>
<dbReference type="SUPFAM" id="SSF69322">
    <property type="entry name" value="Tricorn protease domain 2"/>
    <property type="match status" value="1"/>
</dbReference>
<evidence type="ECO:0000313" key="2">
    <source>
        <dbReference type="EMBL" id="ANV79619.1"/>
    </source>
</evidence>
<proteinExistence type="predicted"/>
<dbReference type="EMBL" id="KP211844">
    <property type="protein sequence ID" value="ANV79619.1"/>
    <property type="molecule type" value="Genomic_DNA"/>
</dbReference>
<name>A0A1B1TBG6_9ARCH</name>
<organism evidence="2">
    <name type="scientific">uncultured Poseidoniia archaeon</name>
    <dbReference type="NCBI Taxonomy" id="1697135"/>
    <lineage>
        <taxon>Archaea</taxon>
        <taxon>Methanobacteriati</taxon>
        <taxon>Thermoplasmatota</taxon>
        <taxon>Candidatus Poseidoniia</taxon>
        <taxon>environmental samples</taxon>
    </lineage>
</organism>
<keyword evidence="1" id="KW-1133">Transmembrane helix</keyword>
<protein>
    <submittedName>
        <fullName evidence="2">WD40/YVTN repeat-like-containing protein</fullName>
    </submittedName>
</protein>
<sequence length="394" mass="42421">MRGKLIFVFTCLFILLIPSTIASKSVVDLEIEESLSNSDLGVLAGALSPNGESVLLVGLDGYAREISALQADDRSKDVELNTGRTVSLIDVSWHPRGQAALIAGEKGVALRYETSNHGVTLVNGTGEIIGRDLSSVEWRQAGDYAYFGAEDGGIWKFAEGIGFVALDNTKNSSITGISCHRNIDVCVMSTLDDGLAVIGPTHNISWLSGTSTDTWIDVDCAEPILKECVAFGTGLRTRIISIDSIDSTKSSAGSSVQYTTLEGDFTKVSRGHDSTSLIILAPFSTVRQYPVTDEAYVHISSEDVSQWDAIISGRSISFAWENSFNDGFIITSFGNVISFSPITEDVSESLVVVIIGYVVVISVPGVVLGLIYMNSKTLQRKYAQFRGFGKKSKK</sequence>
<dbReference type="AlphaFoldDB" id="A0A1B1TBG6"/>